<keyword evidence="7 9" id="KW-0720">Serine protease</keyword>
<dbReference type="PROSITE" id="PS00137">
    <property type="entry name" value="SUBTILASE_HIS"/>
    <property type="match status" value="1"/>
</dbReference>
<dbReference type="AlphaFoldDB" id="A0A918RN08"/>
<reference evidence="13" key="1">
    <citation type="journal article" date="2014" name="Int. J. Syst. Evol. Microbiol.">
        <title>Complete genome sequence of Corynebacterium casei LMG S-19264T (=DSM 44701T), isolated from a smear-ripened cheese.</title>
        <authorList>
            <consortium name="US DOE Joint Genome Institute (JGI-PGF)"/>
            <person name="Walter F."/>
            <person name="Albersmeier A."/>
            <person name="Kalinowski J."/>
            <person name="Ruckert C."/>
        </authorList>
    </citation>
    <scope>NUCLEOTIDE SEQUENCE</scope>
    <source>
        <strain evidence="13">KCTC 12711</strain>
    </source>
</reference>
<comment type="caution">
    <text evidence="13">The sequence shown here is derived from an EMBL/GenBank/DDBJ whole genome shotgun (WGS) entry which is preliminary data.</text>
</comment>
<dbReference type="InterPro" id="IPR050131">
    <property type="entry name" value="Peptidase_S8_subtilisin-like"/>
</dbReference>
<dbReference type="InterPro" id="IPR034176">
    <property type="entry name" value="Peptidases_S8_13"/>
</dbReference>
<protein>
    <submittedName>
        <fullName evidence="13">Extracellular protease</fullName>
    </submittedName>
</protein>
<dbReference type="InterPro" id="IPR023828">
    <property type="entry name" value="Peptidase_S8_Ser-AS"/>
</dbReference>
<evidence type="ECO:0000256" key="5">
    <source>
        <dbReference type="ARBA" id="ARBA00022729"/>
    </source>
</evidence>
<comment type="similarity">
    <text evidence="2 9">Belongs to the peptidase S8 family.</text>
</comment>
<dbReference type="PROSITE" id="PS00138">
    <property type="entry name" value="SUBTILASE_SER"/>
    <property type="match status" value="1"/>
</dbReference>
<keyword evidence="14" id="KW-1185">Reference proteome</keyword>
<name>A0A918RN08_9GAMM</name>
<keyword evidence="6 9" id="KW-0378">Hydrolase</keyword>
<evidence type="ECO:0000259" key="12">
    <source>
        <dbReference type="Pfam" id="PF04151"/>
    </source>
</evidence>
<proteinExistence type="inferred from homology"/>
<comment type="subcellular location">
    <subcellularLocation>
        <location evidence="1">Secreted</location>
    </subcellularLocation>
</comment>
<dbReference type="Pfam" id="PF00082">
    <property type="entry name" value="Peptidase_S8"/>
    <property type="match status" value="1"/>
</dbReference>
<evidence type="ECO:0000256" key="8">
    <source>
        <dbReference type="ARBA" id="ARBA00023145"/>
    </source>
</evidence>
<feature type="active site" description="Charge relay system" evidence="9">
    <location>
        <position position="343"/>
    </location>
</feature>
<dbReference type="Gene3D" id="3.40.50.200">
    <property type="entry name" value="Peptidase S8/S53 domain"/>
    <property type="match status" value="1"/>
</dbReference>
<dbReference type="SUPFAM" id="SSF52743">
    <property type="entry name" value="Subtilisin-like"/>
    <property type="match status" value="1"/>
</dbReference>
<dbReference type="InterPro" id="IPR015500">
    <property type="entry name" value="Peptidase_S8_subtilisin-rel"/>
</dbReference>
<dbReference type="CDD" id="cd07496">
    <property type="entry name" value="Peptidases_S8_13"/>
    <property type="match status" value="1"/>
</dbReference>
<dbReference type="FunFam" id="3.40.50.200:FF:000022">
    <property type="entry name" value="Extracellular protease"/>
    <property type="match status" value="1"/>
</dbReference>
<evidence type="ECO:0000256" key="7">
    <source>
        <dbReference type="ARBA" id="ARBA00022825"/>
    </source>
</evidence>
<feature type="domain" description="Peptidase C-terminal archaeal/bacterial" evidence="12">
    <location>
        <begin position="538"/>
        <end position="603"/>
    </location>
</feature>
<evidence type="ECO:0000256" key="2">
    <source>
        <dbReference type="ARBA" id="ARBA00011073"/>
    </source>
</evidence>
<dbReference type="GO" id="GO:0004252">
    <property type="term" value="F:serine-type endopeptidase activity"/>
    <property type="evidence" value="ECO:0007669"/>
    <property type="project" value="UniProtKB-UniRule"/>
</dbReference>
<feature type="compositionally biased region" description="Basic and acidic residues" evidence="10">
    <location>
        <begin position="133"/>
        <end position="143"/>
    </location>
</feature>
<sequence length="617" mass="61965">MAASATRAAGVGMKYVRKTAMGSHVFKLDKRLDKAQAQAAMLKLASQAGVASVEIDQLMQPMATPNDPSYSNQWHYYESTAGLNLPDAWDDSTGSGTVVAVLDTGYTEHVDLMGNILQGYDMISDSGIANDGNGRDSDARDTGDATAANECGDGRGARGSSWHGSHVAGTVAAVSNNGVGVAGVAYDAKIVPVRVLGKCGGYTSDIADGIIWAAGGSVPGVPANANPADVINMSLGGGGSCGSTTQSAINTAVSLGATVVVAAGNSNVNASNANPANCNNVVTVASVGRSGSKAYYSNFGSVVDVAAPGGDQSTGTSDGVLSTVNTGSGAPAGDGYAYFQGTSMAAPHVAGAAALLYAVDSGITPAEVESILKSTARSFPGSCSSCGTGIVDAAAAVAAASGITPPPGGDGVLEKGVPETGLSGSAGNEKRFTLEVPAGASDLTFTISGGTGDADLYTRFGSAPTTSSYDCRPWLSGNNETCTVSAPSAGTYHVMVRGYSTYSGVTLVADYTTGGGGEAESIDISGISGARNSWQEATLDVPAGQSQLVVQISGGSGDADLYVRYGSSPTTSTYDCRPYLTGNNETCTINSPTAGTWYIRIRGYRAYSGVRLQASSN</sequence>
<dbReference type="PRINTS" id="PR00723">
    <property type="entry name" value="SUBTILISIN"/>
</dbReference>
<dbReference type="InterPro" id="IPR022398">
    <property type="entry name" value="Peptidase_S8_His-AS"/>
</dbReference>
<feature type="active site" description="Charge relay system" evidence="9">
    <location>
        <position position="163"/>
    </location>
</feature>
<keyword evidence="3" id="KW-0964">Secreted</keyword>
<evidence type="ECO:0000256" key="6">
    <source>
        <dbReference type="ARBA" id="ARBA00022801"/>
    </source>
</evidence>
<reference evidence="13" key="2">
    <citation type="submission" date="2020-09" db="EMBL/GenBank/DDBJ databases">
        <authorList>
            <person name="Sun Q."/>
            <person name="Kim S."/>
        </authorList>
    </citation>
    <scope>NUCLEOTIDE SEQUENCE</scope>
    <source>
        <strain evidence="13">KCTC 12711</strain>
    </source>
</reference>
<dbReference type="PANTHER" id="PTHR43806:SF11">
    <property type="entry name" value="CEREVISIN-RELATED"/>
    <property type="match status" value="1"/>
</dbReference>
<evidence type="ECO:0000256" key="10">
    <source>
        <dbReference type="SAM" id="MobiDB-lite"/>
    </source>
</evidence>
<dbReference type="PROSITE" id="PS51892">
    <property type="entry name" value="SUBTILASE"/>
    <property type="match status" value="1"/>
</dbReference>
<dbReference type="FunFam" id="2.60.120.380:FF:000013">
    <property type="entry name" value="Alkaline serine protease"/>
    <property type="match status" value="1"/>
</dbReference>
<keyword evidence="5" id="KW-0732">Signal</keyword>
<organism evidence="13 14">
    <name type="scientific">Arenicella chitinivorans</name>
    <dbReference type="NCBI Taxonomy" id="1329800"/>
    <lineage>
        <taxon>Bacteria</taxon>
        <taxon>Pseudomonadati</taxon>
        <taxon>Pseudomonadota</taxon>
        <taxon>Gammaproteobacteria</taxon>
        <taxon>Arenicellales</taxon>
        <taxon>Arenicellaceae</taxon>
        <taxon>Arenicella</taxon>
    </lineage>
</organism>
<evidence type="ECO:0000256" key="3">
    <source>
        <dbReference type="ARBA" id="ARBA00022525"/>
    </source>
</evidence>
<feature type="domain" description="Peptidase C-terminal archaeal/bacterial" evidence="12">
    <location>
        <begin position="431"/>
        <end position="498"/>
    </location>
</feature>
<dbReference type="InterPro" id="IPR000209">
    <property type="entry name" value="Peptidase_S8/S53_dom"/>
</dbReference>
<dbReference type="Pfam" id="PF04151">
    <property type="entry name" value="PPC"/>
    <property type="match status" value="2"/>
</dbReference>
<gene>
    <name evidence="13" type="ORF">GCM10008090_14840</name>
</gene>
<evidence type="ECO:0000256" key="4">
    <source>
        <dbReference type="ARBA" id="ARBA00022670"/>
    </source>
</evidence>
<evidence type="ECO:0000313" key="13">
    <source>
        <dbReference type="EMBL" id="GHA06215.1"/>
    </source>
</evidence>
<feature type="active site" description="Charge relay system" evidence="9">
    <location>
        <position position="103"/>
    </location>
</feature>
<keyword evidence="4 9" id="KW-0645">Protease</keyword>
<evidence type="ECO:0000313" key="14">
    <source>
        <dbReference type="Proteomes" id="UP000614811"/>
    </source>
</evidence>
<dbReference type="GO" id="GO:0006508">
    <property type="term" value="P:proteolysis"/>
    <property type="evidence" value="ECO:0007669"/>
    <property type="project" value="UniProtKB-KW"/>
</dbReference>
<dbReference type="InterPro" id="IPR036852">
    <property type="entry name" value="Peptidase_S8/S53_dom_sf"/>
</dbReference>
<evidence type="ECO:0000256" key="9">
    <source>
        <dbReference type="PROSITE-ProRule" id="PRU01240"/>
    </source>
</evidence>
<dbReference type="GO" id="GO:0005576">
    <property type="term" value="C:extracellular region"/>
    <property type="evidence" value="ECO:0007669"/>
    <property type="project" value="UniProtKB-SubCell"/>
</dbReference>
<dbReference type="Gene3D" id="2.60.120.380">
    <property type="match status" value="2"/>
</dbReference>
<evidence type="ECO:0000256" key="1">
    <source>
        <dbReference type="ARBA" id="ARBA00004613"/>
    </source>
</evidence>
<accession>A0A918RN08</accession>
<feature type="region of interest" description="Disordered" evidence="10">
    <location>
        <begin position="129"/>
        <end position="162"/>
    </location>
</feature>
<feature type="domain" description="Peptidase S8/S53" evidence="11">
    <location>
        <begin position="94"/>
        <end position="389"/>
    </location>
</feature>
<dbReference type="EMBL" id="BMXA01000002">
    <property type="protein sequence ID" value="GHA06215.1"/>
    <property type="molecule type" value="Genomic_DNA"/>
</dbReference>
<keyword evidence="8" id="KW-0865">Zymogen</keyword>
<dbReference type="InterPro" id="IPR007280">
    <property type="entry name" value="Peptidase_C_arc/bac"/>
</dbReference>
<dbReference type="Proteomes" id="UP000614811">
    <property type="component" value="Unassembled WGS sequence"/>
</dbReference>
<evidence type="ECO:0000259" key="11">
    <source>
        <dbReference type="Pfam" id="PF00082"/>
    </source>
</evidence>
<dbReference type="PANTHER" id="PTHR43806">
    <property type="entry name" value="PEPTIDASE S8"/>
    <property type="match status" value="1"/>
</dbReference>